<dbReference type="EMBL" id="FORR01000004">
    <property type="protein sequence ID" value="SFJ05921.1"/>
    <property type="molecule type" value="Genomic_DNA"/>
</dbReference>
<proteinExistence type="predicted"/>
<reference evidence="1 2" key="1">
    <citation type="submission" date="2016-10" db="EMBL/GenBank/DDBJ databases">
        <authorList>
            <person name="de Groot N.N."/>
        </authorList>
    </citation>
    <scope>NUCLEOTIDE SEQUENCE [LARGE SCALE GENOMIC DNA]</scope>
    <source>
        <strain evidence="1 2">DSM 44778</strain>
    </source>
</reference>
<evidence type="ECO:0000313" key="2">
    <source>
        <dbReference type="Proteomes" id="UP000199545"/>
    </source>
</evidence>
<protein>
    <submittedName>
        <fullName evidence="1">Uncharacterized protein</fullName>
    </submittedName>
</protein>
<accession>A0A1I3N9E2</accession>
<dbReference type="Proteomes" id="UP000199545">
    <property type="component" value="Unassembled WGS sequence"/>
</dbReference>
<evidence type="ECO:0000313" key="1">
    <source>
        <dbReference type="EMBL" id="SFJ05921.1"/>
    </source>
</evidence>
<dbReference type="AlphaFoldDB" id="A0A1I3N9E2"/>
<keyword evidence="2" id="KW-1185">Reference proteome</keyword>
<sequence>MSAFVIYSRELPTFYIGGQSDGNRYNIHAGGEDEITILAGNSHVWWKNI</sequence>
<organism evidence="1 2">
    <name type="scientific">Thermoflavimicrobium dichotomicum</name>
    <dbReference type="NCBI Taxonomy" id="46223"/>
    <lineage>
        <taxon>Bacteria</taxon>
        <taxon>Bacillati</taxon>
        <taxon>Bacillota</taxon>
        <taxon>Bacilli</taxon>
        <taxon>Bacillales</taxon>
        <taxon>Thermoactinomycetaceae</taxon>
        <taxon>Thermoflavimicrobium</taxon>
    </lineage>
</organism>
<gene>
    <name evidence="1" type="ORF">SAMN05421852_10453</name>
</gene>
<name>A0A1I3N9E2_9BACL</name>